<organism evidence="2 3">
    <name type="scientific">Halospeciosus flavus</name>
    <dbReference type="NCBI Taxonomy" id="3032283"/>
    <lineage>
        <taxon>Archaea</taxon>
        <taxon>Methanobacteriati</taxon>
        <taxon>Methanobacteriota</taxon>
        <taxon>Stenosarchaea group</taxon>
        <taxon>Halobacteria</taxon>
        <taxon>Halobacteriales</taxon>
        <taxon>Halobacteriaceae</taxon>
        <taxon>Halospeciosus</taxon>
    </lineage>
</organism>
<proteinExistence type="predicted"/>
<protein>
    <submittedName>
        <fullName evidence="2">Uncharacterized protein</fullName>
    </submittedName>
</protein>
<name>A0ABD5Z2V4_9EURY</name>
<feature type="region of interest" description="Disordered" evidence="1">
    <location>
        <begin position="1"/>
        <end position="20"/>
    </location>
</feature>
<evidence type="ECO:0000313" key="2">
    <source>
        <dbReference type="EMBL" id="MFC7199507.1"/>
    </source>
</evidence>
<dbReference type="AlphaFoldDB" id="A0ABD5Z2V4"/>
<feature type="compositionally biased region" description="Polar residues" evidence="1">
    <location>
        <begin position="71"/>
        <end position="84"/>
    </location>
</feature>
<evidence type="ECO:0000256" key="1">
    <source>
        <dbReference type="SAM" id="MobiDB-lite"/>
    </source>
</evidence>
<dbReference type="Proteomes" id="UP001596447">
    <property type="component" value="Unassembled WGS sequence"/>
</dbReference>
<keyword evidence="3" id="KW-1185">Reference proteome</keyword>
<gene>
    <name evidence="2" type="ORF">ACFQJ9_08795</name>
</gene>
<feature type="region of interest" description="Disordered" evidence="1">
    <location>
        <begin position="59"/>
        <end position="84"/>
    </location>
</feature>
<comment type="caution">
    <text evidence="2">The sequence shown here is derived from an EMBL/GenBank/DDBJ whole genome shotgun (WGS) entry which is preliminary data.</text>
</comment>
<evidence type="ECO:0000313" key="3">
    <source>
        <dbReference type="Proteomes" id="UP001596447"/>
    </source>
</evidence>
<dbReference type="EMBL" id="JBHTAR010000011">
    <property type="protein sequence ID" value="MFC7199507.1"/>
    <property type="molecule type" value="Genomic_DNA"/>
</dbReference>
<dbReference type="RefSeq" id="WP_382268235.1">
    <property type="nucleotide sequence ID" value="NZ_JBHTAR010000011.1"/>
</dbReference>
<accession>A0ABD5Z2V4</accession>
<reference evidence="2 3" key="1">
    <citation type="journal article" date="2019" name="Int. J. Syst. Evol. Microbiol.">
        <title>The Global Catalogue of Microorganisms (GCM) 10K type strain sequencing project: providing services to taxonomists for standard genome sequencing and annotation.</title>
        <authorList>
            <consortium name="The Broad Institute Genomics Platform"/>
            <consortium name="The Broad Institute Genome Sequencing Center for Infectious Disease"/>
            <person name="Wu L."/>
            <person name="Ma J."/>
        </authorList>
    </citation>
    <scope>NUCLEOTIDE SEQUENCE [LARGE SCALE GENOMIC DNA]</scope>
    <source>
        <strain evidence="2 3">XZGYJ-43</strain>
    </source>
</reference>
<sequence length="84" mass="8326">MNGTPIGVEQDASLEFASHGHDVDDEGNCIAYSAHSIQQEAVSPTVSVDGKAAYLAVSGAATDPGSGGSVDYTSSGGNESVHSG</sequence>